<feature type="active site" description="Charge relay system" evidence="5 6">
    <location>
        <position position="416"/>
    </location>
</feature>
<dbReference type="Gene3D" id="3.40.50.200">
    <property type="entry name" value="Peptidase S8/S53 domain"/>
    <property type="match status" value="1"/>
</dbReference>
<dbReference type="InterPro" id="IPR022398">
    <property type="entry name" value="Peptidase_S8_His-AS"/>
</dbReference>
<organism evidence="9 10">
    <name type="scientific">Phytomonospora endophytica</name>
    <dbReference type="NCBI Taxonomy" id="714109"/>
    <lineage>
        <taxon>Bacteria</taxon>
        <taxon>Bacillati</taxon>
        <taxon>Actinomycetota</taxon>
        <taxon>Actinomycetes</taxon>
        <taxon>Micromonosporales</taxon>
        <taxon>Micromonosporaceae</taxon>
        <taxon>Phytomonospora</taxon>
    </lineage>
</organism>
<keyword evidence="7" id="KW-0732">Signal</keyword>
<dbReference type="PANTHER" id="PTHR43806:SF11">
    <property type="entry name" value="CEREVISIN-RELATED"/>
    <property type="match status" value="1"/>
</dbReference>
<name>A0A841G4P2_9ACTN</name>
<evidence type="ECO:0000256" key="6">
    <source>
        <dbReference type="PROSITE-ProRule" id="PRU01240"/>
    </source>
</evidence>
<feature type="signal peptide" evidence="7">
    <location>
        <begin position="1"/>
        <end position="29"/>
    </location>
</feature>
<dbReference type="InterPro" id="IPR036852">
    <property type="entry name" value="Peptidase_S8/S53_dom_sf"/>
</dbReference>
<dbReference type="PRINTS" id="PR00723">
    <property type="entry name" value="SUBTILISIN"/>
</dbReference>
<feature type="chain" id="PRO_5032612801" evidence="7">
    <location>
        <begin position="30"/>
        <end position="1221"/>
    </location>
</feature>
<dbReference type="Proteomes" id="UP000548476">
    <property type="component" value="Unassembled WGS sequence"/>
</dbReference>
<feature type="domain" description="Peptidase S8/S53" evidence="8">
    <location>
        <begin position="204"/>
        <end position="456"/>
    </location>
</feature>
<accession>A0A841G4P2</accession>
<feature type="active site" description="Charge relay system" evidence="5 6">
    <location>
        <position position="246"/>
    </location>
</feature>
<dbReference type="SUPFAM" id="SSF52743">
    <property type="entry name" value="Subtilisin-like"/>
    <property type="match status" value="1"/>
</dbReference>
<dbReference type="EMBL" id="JACHGT010000025">
    <property type="protein sequence ID" value="MBB6039709.1"/>
    <property type="molecule type" value="Genomic_DNA"/>
</dbReference>
<evidence type="ECO:0000256" key="1">
    <source>
        <dbReference type="ARBA" id="ARBA00011073"/>
    </source>
</evidence>
<evidence type="ECO:0000256" key="4">
    <source>
        <dbReference type="ARBA" id="ARBA00022825"/>
    </source>
</evidence>
<evidence type="ECO:0000256" key="2">
    <source>
        <dbReference type="ARBA" id="ARBA00022670"/>
    </source>
</evidence>
<evidence type="ECO:0000256" key="5">
    <source>
        <dbReference type="PIRSR" id="PIRSR615500-1"/>
    </source>
</evidence>
<reference evidence="9 10" key="1">
    <citation type="submission" date="2020-08" db="EMBL/GenBank/DDBJ databases">
        <title>Genomic Encyclopedia of Type Strains, Phase IV (KMG-IV): sequencing the most valuable type-strain genomes for metagenomic binning, comparative biology and taxonomic classification.</title>
        <authorList>
            <person name="Goeker M."/>
        </authorList>
    </citation>
    <scope>NUCLEOTIDE SEQUENCE [LARGE SCALE GENOMIC DNA]</scope>
    <source>
        <strain evidence="9 10">YIM 65646</strain>
    </source>
</reference>
<dbReference type="PROSITE" id="PS51892">
    <property type="entry name" value="SUBTILASE"/>
    <property type="match status" value="1"/>
</dbReference>
<protein>
    <submittedName>
        <fullName evidence="9">Subtilisin family serine protease</fullName>
    </submittedName>
</protein>
<evidence type="ECO:0000256" key="7">
    <source>
        <dbReference type="SAM" id="SignalP"/>
    </source>
</evidence>
<keyword evidence="3 6" id="KW-0378">Hydrolase</keyword>
<feature type="active site" description="Charge relay system" evidence="5 6">
    <location>
        <position position="213"/>
    </location>
</feature>
<dbReference type="Pfam" id="PF00082">
    <property type="entry name" value="Peptidase_S8"/>
    <property type="match status" value="1"/>
</dbReference>
<dbReference type="PROSITE" id="PS00138">
    <property type="entry name" value="SUBTILASE_SER"/>
    <property type="match status" value="1"/>
</dbReference>
<evidence type="ECO:0000259" key="8">
    <source>
        <dbReference type="Pfam" id="PF00082"/>
    </source>
</evidence>
<dbReference type="GO" id="GO:0004252">
    <property type="term" value="F:serine-type endopeptidase activity"/>
    <property type="evidence" value="ECO:0007669"/>
    <property type="project" value="UniProtKB-UniRule"/>
</dbReference>
<evidence type="ECO:0000313" key="9">
    <source>
        <dbReference type="EMBL" id="MBB6039709.1"/>
    </source>
</evidence>
<dbReference type="PANTHER" id="PTHR43806">
    <property type="entry name" value="PEPTIDASE S8"/>
    <property type="match status" value="1"/>
</dbReference>
<keyword evidence="2 6" id="KW-0645">Protease</keyword>
<keyword evidence="10" id="KW-1185">Reference proteome</keyword>
<dbReference type="InterPro" id="IPR023828">
    <property type="entry name" value="Peptidase_S8_Ser-AS"/>
</dbReference>
<comment type="similarity">
    <text evidence="1 6">Belongs to the peptidase S8 family.</text>
</comment>
<dbReference type="InterPro" id="IPR015500">
    <property type="entry name" value="Peptidase_S8_subtilisin-rel"/>
</dbReference>
<dbReference type="PROSITE" id="PS00137">
    <property type="entry name" value="SUBTILASE_HIS"/>
    <property type="match status" value="1"/>
</dbReference>
<dbReference type="RefSeq" id="WP_184792796.1">
    <property type="nucleotide sequence ID" value="NZ_BONT01000101.1"/>
</dbReference>
<comment type="caution">
    <text evidence="9">The sequence shown here is derived from an EMBL/GenBank/DDBJ whole genome shotgun (WGS) entry which is preliminary data.</text>
</comment>
<sequence>MRKLPRAARLCAVATLGAALVAVPGTAQAGPPGPSRQPDAGATVTLITGDRVVVTRDVEGRASAVFLPAAPERDGYVTRTVGEDLYVYPVSAGEALAAGRLDRELFNVTGLVEQGFDDASTDALPLIVEHGAGTFAVPAGVTTLAELPAAGATAVSAAKSSAVDSFAALGAAGHVWLDAKVGVALADSVAQLGAPKAWKAGYTGAGVTVAVLDTGYDPAHPDLGGRVTAARDFTGTSPEAVDGHGHGTHVASTVAGTGAASGGREKGVAPDAGLLVGKVMDDYGEGRTSWIIAGMEWAAEQGADIASMSLGGYSPGCDDPLAEAARRLSRDTDTLFVVAAGNEGGRETIGSPACVAEVLTVGAHDADDATASFSSRGPGGAAHVLKPDVSAPGVDILAAAAGSPHGEAYTTMSGTSMATPHVAGAAALLRQKHPDWSAERLKAAIVSTVRDAGDHVYAQGAGPVDLGNAIDARVLGPGTVDAGSFDWPHDARSPLTVPVTLTNTGRFPQLMIPSIEDATGADGGRLARGTVSLVDHLVVVPAKGTATVRVRIDPRKVQRLAAYGGSGFRLVVRGLGERVVTPVGFWLAPKTIDLTVKTLDRRGEAPSFGSTLDLIGIDRYTFDLRFLDEESAEQTFTVPAGKYAVNALLYSRDQGTTGPREGLGESISWLGDSEVTLSEDTVVTLDARAATRREVVTDRPLETRSMYLQYGRWWDGARIGGGLGADRYHDAIYTADTDAVRTGGFELGMYYRMSAPELVLGNSAGVELRQEYLYDSAKLDGTGSTSLVDAGDGSAGALAAAAGKFALVRVTSMWDVREVLTAATELGVTGVLFDMDAPGRFFSFGEAGLTPGVTITAAEGDALRAALAVGPVTFDWSATAVSPYVYNLAFHEDEVDSSVPLVARDRDLASVTENWHAQGSSKSIADMVALVRPHYVGTAAVSDDLPTGISRTAYYTAGDGSSWQHLAGDFTIQSYMRDRLRTYAKVAHRDEDWFAGPARPGPWREDDGASFYVGLREDDVIGVDFAQWSDSDPNHAGTGNFLSDYGTLDLRADGVSLGMQETFGFLAAGWNVPAGPAVYELEMNTRRNYVGPGDELSSATGTVWRFESSTVDGVGALPMLVPGYDLDVDLFNKAPAVAGYRVGFGAEGQPGYEPGALSARAWASFDEGVTWVEVPVAADGGGFSATVDNTAAASGYVSLKVALTAADGTSVEQTIVRAYGV</sequence>
<keyword evidence="4 6" id="KW-0720">Serine protease</keyword>
<gene>
    <name evidence="9" type="ORF">HNR73_007607</name>
</gene>
<dbReference type="Gene3D" id="3.50.30.30">
    <property type="match status" value="1"/>
</dbReference>
<dbReference type="InterPro" id="IPR000209">
    <property type="entry name" value="Peptidase_S8/S53_dom"/>
</dbReference>
<dbReference type="AlphaFoldDB" id="A0A841G4P2"/>
<evidence type="ECO:0000313" key="10">
    <source>
        <dbReference type="Proteomes" id="UP000548476"/>
    </source>
</evidence>
<dbReference type="InterPro" id="IPR050131">
    <property type="entry name" value="Peptidase_S8_subtilisin-like"/>
</dbReference>
<proteinExistence type="inferred from homology"/>
<evidence type="ECO:0000256" key="3">
    <source>
        <dbReference type="ARBA" id="ARBA00022801"/>
    </source>
</evidence>
<dbReference type="GO" id="GO:0006508">
    <property type="term" value="P:proteolysis"/>
    <property type="evidence" value="ECO:0007669"/>
    <property type="project" value="UniProtKB-KW"/>
</dbReference>